<dbReference type="EMBL" id="DAAFWP010000003">
    <property type="protein sequence ID" value="HAB1802428.1"/>
    <property type="molecule type" value="Genomic_DNA"/>
</dbReference>
<evidence type="ECO:0000313" key="5">
    <source>
        <dbReference type="EMBL" id="EBR0143652.1"/>
    </source>
</evidence>
<reference evidence="22" key="5">
    <citation type="submission" date="2018-07" db="EMBL/GenBank/DDBJ databases">
        <authorList>
            <consortium name="PulseNet: The National Subtyping Network for Foodborne Disease Surveillance"/>
            <person name="Tarr C.L."/>
            <person name="Trees E."/>
            <person name="Katz L.S."/>
            <person name="Carleton-Romer H.A."/>
            <person name="Stroika S."/>
            <person name="Kucerova Z."/>
            <person name="Roache K.F."/>
            <person name="Sabol A.L."/>
            <person name="Besser J."/>
            <person name="Gerner-Smidt P."/>
        </authorList>
    </citation>
    <scope>NUCLEOTIDE SEQUENCE</scope>
    <source>
        <strain evidence="22">PNUSAS011306</strain>
        <strain evidence="23">PNUSAS011364</strain>
        <strain evidence="26">PNUSAS013764</strain>
    </source>
</reference>
<evidence type="ECO:0000313" key="14">
    <source>
        <dbReference type="EMBL" id="ECA7465117.1"/>
    </source>
</evidence>
<dbReference type="EMBL" id="AAHYCG010000038">
    <property type="protein sequence ID" value="ECB6028941.1"/>
    <property type="molecule type" value="Genomic_DNA"/>
</dbReference>
<dbReference type="EMBL" id="DAAQWY010000009">
    <property type="protein sequence ID" value="HAE1219683.1"/>
    <property type="molecule type" value="Genomic_DNA"/>
</dbReference>
<dbReference type="EMBL" id="DAARAH010000061">
    <property type="protein sequence ID" value="HAE1606415.1"/>
    <property type="molecule type" value="Genomic_DNA"/>
</dbReference>
<dbReference type="EMBL" id="DAAGUG010000119">
    <property type="protein sequence ID" value="HAB4591974.1"/>
    <property type="molecule type" value="Genomic_DNA"/>
</dbReference>
<dbReference type="EMBL" id="DAAGBW010000003">
    <property type="protein sequence ID" value="HAB2424178.1"/>
    <property type="molecule type" value="Genomic_DNA"/>
</dbReference>
<dbReference type="EMBL" id="AALOGT010000021">
    <property type="protein sequence ID" value="EDB6499441.1"/>
    <property type="molecule type" value="Genomic_DNA"/>
</dbReference>
<evidence type="ECO:0000313" key="21">
    <source>
        <dbReference type="EMBL" id="EDC9468379.1"/>
    </source>
</evidence>
<dbReference type="EMBL" id="DAAHCK010000002">
    <property type="protein sequence ID" value="HAB5523367.1"/>
    <property type="molecule type" value="Genomic_DNA"/>
</dbReference>
<evidence type="ECO:0000256" key="1">
    <source>
        <dbReference type="SAM" id="MobiDB-lite"/>
    </source>
</evidence>
<evidence type="ECO:0000313" key="57">
    <source>
        <dbReference type="EMBL" id="HAE1239670.1"/>
    </source>
</evidence>
<evidence type="ECO:0000313" key="56">
    <source>
        <dbReference type="EMBL" id="HAE1219683.1"/>
    </source>
</evidence>
<evidence type="ECO:0000313" key="44">
    <source>
        <dbReference type="EMBL" id="HAB5213252.1"/>
    </source>
</evidence>
<evidence type="ECO:0000313" key="75">
    <source>
        <dbReference type="EMBL" id="HAF7732332.1"/>
    </source>
</evidence>
<dbReference type="EMBL" id="DAAHEN010000003">
    <property type="protein sequence ID" value="HAB5768862.1"/>
    <property type="molecule type" value="Genomic_DNA"/>
</dbReference>
<evidence type="ECO:0000313" key="46">
    <source>
        <dbReference type="EMBL" id="HAB5523367.1"/>
    </source>
</evidence>
<evidence type="ECO:0000313" key="19">
    <source>
        <dbReference type="EMBL" id="ECU7931181.1"/>
    </source>
</evidence>
<reference evidence="28" key="1">
    <citation type="journal article" date="2018" name="Genome Biol.">
        <title>SKESA: strategic k-mer extension for scrupulous assemblies.</title>
        <authorList>
            <person name="Souvorov A."/>
            <person name="Agarwala R."/>
            <person name="Lipman D.J."/>
        </authorList>
    </citation>
    <scope>NUCLEOTIDE SEQUENCE</scope>
    <source>
        <strain evidence="50">09-3426</strain>
        <strain evidence="63">09-4364</strain>
        <strain evidence="74">10-0327</strain>
        <strain evidence="69">10-7240</strain>
        <strain evidence="67">10-7243</strain>
        <strain evidence="65">11-4642</strain>
        <strain evidence="68">11-5588</strain>
        <strain evidence="70">12-3191</strain>
        <strain evidence="71">12-3284</strain>
        <strain evidence="72">12-8479</strain>
        <strain evidence="66">13-0431</strain>
        <strain evidence="75">13-2460</strain>
        <strain evidence="64">13-5657</strain>
        <strain evidence="51">CE06.035</strain>
        <strain evidence="73">Salm201708953</strain>
        <strain evidence="28">Salmonella enterica</strain>
        <strain evidence="54">Sam_3440b185-6731-4f40-abe7-826e6475c527</strain>
        <strain evidence="55">Sam_5f569ebd-755b-4147-8429-4678b9c250cc</strain>
        <strain evidence="53">Sam_8b55db79-2e89-45d5-a9a1-8092f0a17964</strain>
        <strain evidence="52">Sam_997f2e98-28ae-496a-bdd7-14b549d092b4</strain>
    </source>
</reference>
<sequence length="63" mass="6703">MLIFCDFIPLQAGADNGFMAYLLTVVTALRSNGNKTTAPRKGKGPQGKGSLRVIVPARKGQRA</sequence>
<evidence type="ECO:0000313" key="71">
    <source>
        <dbReference type="EMBL" id="HAF0793089.1"/>
    </source>
</evidence>
<evidence type="ECO:0000313" key="2">
    <source>
        <dbReference type="EMBL" id="EBF7616724.1"/>
    </source>
</evidence>
<evidence type="ECO:0000313" key="41">
    <source>
        <dbReference type="EMBL" id="HAB4591974.1"/>
    </source>
</evidence>
<evidence type="ECO:0000313" key="74">
    <source>
        <dbReference type="EMBL" id="HAF7548817.1"/>
    </source>
</evidence>
<evidence type="ECO:0000313" key="72">
    <source>
        <dbReference type="EMBL" id="HAF0892789.1"/>
    </source>
</evidence>
<dbReference type="EMBL" id="DAATZW010000085">
    <property type="protein sequence ID" value="HAF0793089.1"/>
    <property type="molecule type" value="Genomic_DNA"/>
</dbReference>
<dbReference type="EMBL" id="DAAFYT010000091">
    <property type="protein sequence ID" value="HAB2061241.1"/>
    <property type="molecule type" value="Genomic_DNA"/>
</dbReference>
<evidence type="ECO:0000313" key="70">
    <source>
        <dbReference type="EMBL" id="HAF0562689.1"/>
    </source>
</evidence>
<evidence type="ECO:0000313" key="50">
    <source>
        <dbReference type="EMBL" id="HAC6811211.1"/>
    </source>
</evidence>
<dbReference type="EMBL" id="DAATXT010000070">
    <property type="protein sequence ID" value="HAF0562689.1"/>
    <property type="molecule type" value="Genomic_DNA"/>
</dbReference>
<evidence type="ECO:0000313" key="55">
    <source>
        <dbReference type="EMBL" id="HAE0448430.1"/>
    </source>
</evidence>
<organism evidence="76 77">
    <name type="scientific">Salmonella enterica subsp. enterica serovar Agona</name>
    <dbReference type="NCBI Taxonomy" id="58095"/>
    <lineage>
        <taxon>Bacteria</taxon>
        <taxon>Pseudomonadati</taxon>
        <taxon>Pseudomonadota</taxon>
        <taxon>Gammaproteobacteria</taxon>
        <taxon>Enterobacterales</taxon>
        <taxon>Enterobacteriaceae</taxon>
        <taxon>Salmonella</taxon>
    </lineage>
</organism>
<dbReference type="EMBL" id="DAAQXF010000215">
    <property type="protein sequence ID" value="HAE1239670.1"/>
    <property type="molecule type" value="Genomic_DNA"/>
</dbReference>
<dbReference type="Proteomes" id="UP000245147">
    <property type="component" value="Unassembled WGS sequence"/>
</dbReference>
<evidence type="ECO:0000313" key="66">
    <source>
        <dbReference type="EMBL" id="HAE6727978.1"/>
    </source>
</evidence>
<evidence type="ECO:0000313" key="6">
    <source>
        <dbReference type="EMBL" id="EBR8144030.1"/>
    </source>
</evidence>
<evidence type="ECO:0000313" key="51">
    <source>
        <dbReference type="EMBL" id="HAD8174649.1"/>
    </source>
</evidence>
<dbReference type="EMBL" id="AAHWZL010000030">
    <property type="protein sequence ID" value="ECB2571256.1"/>
    <property type="molecule type" value="Genomic_DNA"/>
</dbReference>
<evidence type="ECO:0000313" key="23">
    <source>
        <dbReference type="EMBL" id="EDG5797491.1"/>
    </source>
</evidence>
<dbReference type="EMBL" id="DAAPXI010000003">
    <property type="protein sequence ID" value="HAD8174649.1"/>
    <property type="molecule type" value="Genomic_DNA"/>
</dbReference>
<dbReference type="EMBL" id="DAAGOV010000004">
    <property type="protein sequence ID" value="HAB3946068.1"/>
    <property type="molecule type" value="Genomic_DNA"/>
</dbReference>
<evidence type="ECO:0000313" key="76">
    <source>
        <dbReference type="EMBL" id="PVL87148.1"/>
    </source>
</evidence>
<dbReference type="EMBL" id="DAAQLP010000003">
    <property type="protein sequence ID" value="HAD9845995.1"/>
    <property type="molecule type" value="Genomic_DNA"/>
</dbReference>
<gene>
    <name evidence="18" type="ORF">A3Z75_18005</name>
    <name evidence="20" type="ORF">AL996_22420</name>
    <name evidence="23" type="ORF">B7643_12350</name>
    <name evidence="22" type="ORF">B7S77_09505</name>
    <name evidence="19" type="ORF">BEI99_04890</name>
    <name evidence="21" type="ORF">BH418_16970</name>
    <name evidence="76" type="ORF">C4792_23720</name>
    <name evidence="24" type="ORF">CB179_02305</name>
    <name evidence="25" type="ORF">CB381_04685</name>
    <name evidence="26" type="ORF">CBN47_22245</name>
    <name evidence="27" type="ORF">CC399_01975</name>
    <name evidence="12" type="ORF">D5800_22085</name>
    <name evidence="2" type="ORF">DEM85_22745</name>
    <name evidence="4" type="ORF">DKS77_06995</name>
    <name evidence="9" type="ORF">DLB38_20590</name>
    <name evidence="6" type="ORF">DN360_23005</name>
    <name evidence="5" type="ORF">DNV88_19100</name>
    <name evidence="7" type="ORF">DTG92_23115</name>
    <name evidence="8" type="ORF">DTV28_02025</name>
    <name evidence="11" type="ORF">DU232_23580</name>
    <name evidence="10" type="ORF">DUR08_16845</name>
    <name evidence="17" type="ORF">E0T08_10905</name>
    <name evidence="13" type="ORF">EEQ47_04780</name>
    <name evidence="14" type="ORF">EPK73_22945</name>
    <name evidence="15" type="ORF">EVU59_21670</name>
    <name evidence="16" type="ORF">EZX27_22815</name>
    <name evidence="3" type="ORF">FIR09_19430</name>
    <name evidence="50" type="ORF">G0D82_14905</name>
    <name evidence="51" type="ORF">G1157_09695</name>
    <name evidence="54" type="ORF">G2167_08750</name>
    <name evidence="52" type="ORF">G2187_09315</name>
    <name evidence="55" type="ORF">G2192_07145</name>
    <name evidence="53" type="ORF">G2213_09710</name>
    <name evidence="56" type="ORF">G2913_16305</name>
    <name evidence="57" type="ORF">G2953_22290</name>
    <name evidence="61" type="ORF">G2960_22285</name>
    <name evidence="58" type="ORF">G2966_01970</name>
    <name evidence="62" type="ORF">G2970_22665</name>
    <name evidence="59" type="ORF">G2990_22065</name>
    <name evidence="63" type="ORF">G3980_004352</name>
    <name evidence="60" type="ORF">G3A30_21275</name>
    <name evidence="64" type="ORF">G4D20_001765</name>
    <name evidence="65" type="ORF">G4I51_004084</name>
    <name evidence="66" type="ORF">G4K93_001776</name>
    <name evidence="67" type="ORF">G4P07_001809</name>
    <name evidence="68" type="ORF">G4P20_003863</name>
    <name evidence="69" type="ORF">G4Y13_000399</name>
    <name evidence="74" type="ORF">G9257_004300</name>
    <name evidence="75" type="ORF">G9336_001774</name>
    <name evidence="71" type="ORF">G9C35_004445</name>
    <name evidence="70" type="ORF">G9C70_004478</name>
    <name evidence="72" type="ORF">G9G25_004764</name>
    <name evidence="73" type="ORF">G9X09_004469</name>
    <name evidence="43" type="ORF">GB020_07700</name>
    <name evidence="44" type="ORF">GB178_21960</name>
    <name evidence="36" type="ORF">GB182_09065</name>
    <name evidence="45" type="ORF">GB193_22275</name>
    <name evidence="48" type="ORF">GB352_09065</name>
    <name evidence="35" type="ORF">GB356_09060</name>
    <name evidence="32" type="ORF">GB388_21355</name>
    <name evidence="49" type="ORF">GB394_09065</name>
    <name evidence="30" type="ORF">GB423_21585</name>
    <name evidence="40" type="ORF">GB430_21860</name>
    <name evidence="38" type="ORF">GB441_20600</name>
    <name evidence="39" type="ORF">GB481_11340</name>
    <name evidence="34" type="ORF">GB613_21695</name>
    <name evidence="46" type="ORF">GBR77_06600</name>
    <name evidence="47" type="ORF">GBS17_07700</name>
    <name evidence="37" type="ORF">GBV99_19635</name>
    <name evidence="29" type="ORF">GBX08_09060</name>
    <name evidence="28" type="ORF">GBX75_22510</name>
    <name evidence="31" type="ORF">GBY12_09050</name>
    <name evidence="33" type="ORF">GBY78_09225</name>
    <name evidence="41" type="ORF">GBZ43_20445</name>
    <name evidence="42" type="ORF">GBZ56_20770</name>
</gene>
<evidence type="ECO:0000313" key="63">
    <source>
        <dbReference type="EMBL" id="HAE3639696.1"/>
    </source>
</evidence>
<dbReference type="EMBL" id="DAARRM010000105">
    <property type="protein sequence ID" value="HAE3639696.1"/>
    <property type="molecule type" value="Genomic_DNA"/>
</dbReference>
<reference evidence="28" key="7">
    <citation type="submission" date="2019-10" db="EMBL/GenBank/DDBJ databases">
        <authorList>
            <consortium name="NCBI Pathogen Detection Project"/>
        </authorList>
    </citation>
    <scope>NUCLEOTIDE SEQUENCE</scope>
    <source>
        <strain evidence="50">09-3426</strain>
        <strain evidence="63">09-4364</strain>
        <strain evidence="74">10-0327</strain>
        <strain evidence="69">10-7240</strain>
        <strain evidence="67">10-7243</strain>
        <strain evidence="65">11-4642</strain>
        <strain evidence="68">11-5588</strain>
        <strain evidence="70">12-3191</strain>
        <strain evidence="71">12-3284</strain>
        <strain evidence="72">12-8479</strain>
        <strain evidence="66">13-0431</strain>
        <strain evidence="75">13-2460</strain>
        <strain evidence="64">13-5657</strain>
        <strain evidence="51">CE06.035</strain>
        <strain evidence="73">Salm201708953</strain>
        <strain evidence="28">Salmonella enterica</strain>
        <strain evidence="54">Sam_3440b185-6731-4f40-abe7-826e6475c527</strain>
        <strain evidence="55">Sam_5f569ebd-755b-4147-8429-4678b9c250cc</strain>
        <strain evidence="53">Sam_8b55db79-2e89-45d5-a9a1-8092f0a17964</strain>
        <strain evidence="52">Sam_997f2e98-28ae-496a-bdd7-14b549d092b4</strain>
    </source>
</reference>
<dbReference type="EMBL" id="DAARAE010000178">
    <property type="protein sequence ID" value="HAE1458927.1"/>
    <property type="molecule type" value="Genomic_DNA"/>
</dbReference>
<dbReference type="EMBL" id="AAHVIS010000061">
    <property type="protein sequence ID" value="ECA7465117.1"/>
    <property type="molecule type" value="Genomic_DNA"/>
</dbReference>
<accession>A0A2T9HT40</accession>
<evidence type="ECO:0000313" key="36">
    <source>
        <dbReference type="EMBL" id="HAB2424178.1"/>
    </source>
</evidence>
<dbReference type="EMBL" id="DAAWFY010000003">
    <property type="protein sequence ID" value="HAF7732332.1"/>
    <property type="molecule type" value="Genomic_DNA"/>
</dbReference>
<dbReference type="EMBL" id="DAAQOM010000003">
    <property type="protein sequence ID" value="HAE0205356.1"/>
    <property type="molecule type" value="Genomic_DNA"/>
</dbReference>
<evidence type="ECO:0000313" key="16">
    <source>
        <dbReference type="EMBL" id="ECB6028941.1"/>
    </source>
</evidence>
<dbReference type="EMBL" id="DAAQNS010000003">
    <property type="protein sequence ID" value="HAE0112322.1"/>
    <property type="molecule type" value="Genomic_DNA"/>
</dbReference>
<dbReference type="EMBL" id="DAAHHO010000003">
    <property type="protein sequence ID" value="HAB6236357.1"/>
    <property type="molecule type" value="Genomic_DNA"/>
</dbReference>
<evidence type="ECO:0000313" key="40">
    <source>
        <dbReference type="EMBL" id="HAB4368621.1"/>
    </source>
</evidence>
<dbReference type="EMBL" id="DAAQYH010000054">
    <property type="protein sequence ID" value="HAE1373361.1"/>
    <property type="molecule type" value="Genomic_DNA"/>
</dbReference>
<evidence type="ECO:0000313" key="12">
    <source>
        <dbReference type="EMBL" id="EBY6739294.1"/>
    </source>
</evidence>
<evidence type="ECO:0000313" key="3">
    <source>
        <dbReference type="EMBL" id="EBG3095314.1"/>
    </source>
</evidence>
<dbReference type="EMBL" id="DAAFUE010000003">
    <property type="protein sequence ID" value="HAB1570150.1"/>
    <property type="molecule type" value="Genomic_DNA"/>
</dbReference>
<evidence type="ECO:0000313" key="67">
    <source>
        <dbReference type="EMBL" id="HAE7503522.1"/>
    </source>
</evidence>
<evidence type="ECO:0000313" key="28">
    <source>
        <dbReference type="EMBL" id="HAB1023144.1"/>
    </source>
</evidence>
<evidence type="ECO:0000313" key="13">
    <source>
        <dbReference type="EMBL" id="EBZ7016583.1"/>
    </source>
</evidence>
<proteinExistence type="predicted"/>
<reference evidence="18" key="3">
    <citation type="submission" date="2018-07" db="EMBL/GenBank/DDBJ databases">
        <authorList>
            <consortium name="NARMS: The National Antimicrobial Resistance Monitoring System"/>
        </authorList>
    </citation>
    <scope>NUCLEOTIDE SEQUENCE</scope>
    <source>
        <strain evidence="18">CVM N57313F</strain>
        <strain evidence="13">FSIS11815297</strain>
        <strain evidence="19">FSIS1607168</strain>
    </source>
</reference>
<dbReference type="EMBL" id="AAMJGE010000001">
    <property type="protein sequence ID" value="EDH9228209.1"/>
    <property type="molecule type" value="Genomic_DNA"/>
</dbReference>
<dbReference type="EMBL" id="AAFGSL010000034">
    <property type="protein sequence ID" value="EBF7616724.1"/>
    <property type="molecule type" value="Genomic_DNA"/>
</dbReference>
<dbReference type="EMBL" id="DAASLH010000128">
    <property type="protein sequence ID" value="HAE5975508.1"/>
    <property type="molecule type" value="Genomic_DNA"/>
</dbReference>
<evidence type="ECO:0000313" key="20">
    <source>
        <dbReference type="EMBL" id="EDB6499441.1"/>
    </source>
</evidence>
<dbReference type="EMBL" id="DAAGNE010000102">
    <property type="protein sequence ID" value="HAB3746078.1"/>
    <property type="molecule type" value="Genomic_DNA"/>
</dbReference>
<dbReference type="EMBL" id="DAAGBK010000003">
    <property type="protein sequence ID" value="HAB2369611.1"/>
    <property type="molecule type" value="Genomic_DNA"/>
</dbReference>
<evidence type="ECO:0000313" key="58">
    <source>
        <dbReference type="EMBL" id="HAE1320477.1"/>
    </source>
</evidence>
<evidence type="ECO:0000313" key="62">
    <source>
        <dbReference type="EMBL" id="HAE1642374.1"/>
    </source>
</evidence>
<evidence type="ECO:0000313" key="8">
    <source>
        <dbReference type="EMBL" id="EBS0215285.1"/>
    </source>
</evidence>
<dbReference type="EMBL" id="DAAGSJ010000059">
    <property type="protein sequence ID" value="HAB4368621.1"/>
    <property type="molecule type" value="Genomic_DNA"/>
</dbReference>
<dbReference type="EMBL" id="AAMEPF010000003">
    <property type="protein sequence ID" value="EDG5620782.1"/>
    <property type="molecule type" value="Genomic_DNA"/>
</dbReference>
<evidence type="ECO:0000313" key="10">
    <source>
        <dbReference type="EMBL" id="EBY0576612.1"/>
    </source>
</evidence>
<evidence type="ECO:0000313" key="43">
    <source>
        <dbReference type="EMBL" id="HAB5020763.1"/>
    </source>
</evidence>
<dbReference type="EMBL" id="DAAQXW010000001">
    <property type="protein sequence ID" value="HAE1320477.1"/>
    <property type="molecule type" value="Genomic_DNA"/>
</dbReference>
<dbReference type="EMBL" id="AAHDEP010000043">
    <property type="protein sequence ID" value="EBU7987127.1"/>
    <property type="molecule type" value="Genomic_DNA"/>
</dbReference>
<dbReference type="EMBL" id="DAAHFX010000003">
    <property type="protein sequence ID" value="HAB5939618.1"/>
    <property type="molecule type" value="Genomic_DNA"/>
</dbReference>
<evidence type="ECO:0000313" key="15">
    <source>
        <dbReference type="EMBL" id="ECB2571256.1"/>
    </source>
</evidence>
<evidence type="ECO:0000313" key="59">
    <source>
        <dbReference type="EMBL" id="HAE1373361.1"/>
    </source>
</evidence>
<name>A0A2T9HT40_SALET</name>
<dbReference type="EMBL" id="DAAGMN010000110">
    <property type="protein sequence ID" value="HAB3683817.1"/>
    <property type="molecule type" value="Genomic_DNA"/>
</dbReference>
<evidence type="ECO:0000313" key="25">
    <source>
        <dbReference type="EMBL" id="EDH6339208.1"/>
    </source>
</evidence>
<dbReference type="EMBL" id="DAASRO010000003">
    <property type="protein sequence ID" value="HAE6727978.1"/>
    <property type="molecule type" value="Genomic_DNA"/>
</dbReference>
<dbReference type="EMBL" id="DAARZX010000003">
    <property type="protein sequence ID" value="HAE4618090.1"/>
    <property type="molecule type" value="Genomic_DNA"/>
</dbReference>
<reference evidence="76 77" key="2">
    <citation type="submission" date="2018-04" db="EMBL/GenBank/DDBJ databases">
        <title>Serotype diversity and antimicrobial resistance among Salmonella enterica isolated from patients at an equine referral hospital.</title>
        <authorList>
            <person name="Leon I.M."/>
            <person name="Lawhon S.D."/>
            <person name="Norman K.N."/>
            <person name="Threadgill D.S."/>
            <person name="Ohta N."/>
            <person name="Vinasco J."/>
            <person name="Scott H.M."/>
        </authorList>
    </citation>
    <scope>NUCLEOTIDE SEQUENCE [LARGE SCALE GENOMIC DNA]</scope>
    <source>
        <strain evidence="76 77">167</strain>
    </source>
</reference>
<dbReference type="EMBL" id="DAAWBV010000059">
    <property type="protein sequence ID" value="HAF7241851.1"/>
    <property type="molecule type" value="Genomic_DNA"/>
</dbReference>
<evidence type="ECO:0000313" key="24">
    <source>
        <dbReference type="EMBL" id="EDH5700276.1"/>
    </source>
</evidence>
<dbReference type="EMBL" id="AAMIBF010000001">
    <property type="protein sequence ID" value="EDH5700276.1"/>
    <property type="molecule type" value="Genomic_DNA"/>
</dbReference>
<evidence type="ECO:0000313" key="26">
    <source>
        <dbReference type="EMBL" id="EDH7247719.1"/>
    </source>
</evidence>
<evidence type="ECO:0000313" key="54">
    <source>
        <dbReference type="EMBL" id="HAE0205356.1"/>
    </source>
</evidence>
<dbReference type="EMBL" id="AAGQKS010000007">
    <property type="protein sequence ID" value="EBQ8900542.1"/>
    <property type="molecule type" value="Genomic_DNA"/>
</dbReference>
<evidence type="ECO:0000313" key="27">
    <source>
        <dbReference type="EMBL" id="EDH9228209.1"/>
    </source>
</evidence>
<dbReference type="EMBL" id="AAHYFF010000011">
    <property type="protein sequence ID" value="ECB6379955.1"/>
    <property type="molecule type" value="Genomic_DNA"/>
</dbReference>
<dbReference type="EMBL" id="DAASYN010000017">
    <property type="protein sequence ID" value="HAE7559638.1"/>
    <property type="molecule type" value="Genomic_DNA"/>
</dbReference>
<evidence type="ECO:0000313" key="30">
    <source>
        <dbReference type="EMBL" id="HAB1710657.1"/>
    </source>
</evidence>
<dbReference type="EMBL" id="AAMEQR010000006">
    <property type="protein sequence ID" value="EDG5797491.1"/>
    <property type="molecule type" value="Genomic_DNA"/>
</dbReference>
<evidence type="ECO:0000313" key="52">
    <source>
        <dbReference type="EMBL" id="HAD9845995.1"/>
    </source>
</evidence>
<dbReference type="AlphaFoldDB" id="A0A2T9HT40"/>
<dbReference type="EMBL" id="AALSOQ010000019">
    <property type="protein sequence ID" value="EDC9468379.1"/>
    <property type="molecule type" value="Genomic_DNA"/>
</dbReference>
<dbReference type="EMBL" id="AAGQWK010000020">
    <property type="protein sequence ID" value="EBR0143652.1"/>
    <property type="molecule type" value="Genomic_DNA"/>
</dbReference>
<evidence type="ECO:0000313" key="11">
    <source>
        <dbReference type="EMBL" id="EBY1991944.1"/>
    </source>
</evidence>
<reference evidence="20" key="4">
    <citation type="submission" date="2018-07" db="EMBL/GenBank/DDBJ databases">
        <authorList>
            <consortium name="GenomeTrakr network: Whole genome sequencing for foodborne pathogen traceback"/>
        </authorList>
    </citation>
    <scope>NUCLEOTIDE SEQUENCE</scope>
    <source>
        <strain evidence="21">ADRDL-16-8871</strain>
        <strain evidence="20">FDA00004800</strain>
        <strain evidence="14">FSIS21923161</strain>
    </source>
</reference>
<comment type="caution">
    <text evidence="76">The sequence shown here is derived from an EMBL/GenBank/DDBJ whole genome shotgun (WGS) entry which is preliminary data.</text>
</comment>
<dbReference type="EMBL" id="DAAHBC010000152">
    <property type="protein sequence ID" value="HAB5385863.1"/>
    <property type="molecule type" value="Genomic_DNA"/>
</dbReference>
<evidence type="ECO:0000313" key="42">
    <source>
        <dbReference type="EMBL" id="HAB4789487.1"/>
    </source>
</evidence>
<evidence type="ECO:0000313" key="7">
    <source>
        <dbReference type="EMBL" id="EBR9966385.1"/>
    </source>
</evidence>
<dbReference type="EMBL" id="DAAQQN010000002">
    <property type="protein sequence ID" value="HAE0448430.1"/>
    <property type="molecule type" value="Genomic_DNA"/>
</dbReference>
<dbReference type="EMBL" id="AAHNKL010000039">
    <property type="protein sequence ID" value="EBY1991944.1"/>
    <property type="molecule type" value="Genomic_DNA"/>
</dbReference>
<evidence type="ECO:0000313" key="39">
    <source>
        <dbReference type="EMBL" id="HAB3946068.1"/>
    </source>
</evidence>
<dbReference type="EMBL" id="AAGUBV010000047">
    <property type="protein sequence ID" value="EBR9966385.1"/>
    <property type="molecule type" value="Genomic_DNA"/>
</dbReference>
<evidence type="ECO:0000313" key="34">
    <source>
        <dbReference type="EMBL" id="HAB2061241.1"/>
    </source>
</evidence>
<dbReference type="EMBL" id="DAAFWC010000020">
    <property type="protein sequence ID" value="HAB1710657.1"/>
    <property type="molecule type" value="Genomic_DNA"/>
</dbReference>
<evidence type="ECO:0000313" key="29">
    <source>
        <dbReference type="EMBL" id="HAB1570150.1"/>
    </source>
</evidence>
<dbReference type="EMBL" id="DAAGXT010000003">
    <property type="protein sequence ID" value="HAB5020763.1"/>
    <property type="molecule type" value="Genomic_DNA"/>
</dbReference>
<dbReference type="EMBL" id="AAMIHC010000002">
    <property type="protein sequence ID" value="EDH6339208.1"/>
    <property type="molecule type" value="Genomic_DNA"/>
</dbReference>
<dbReference type="EMBL" id="DAAGVZ010000127">
    <property type="protein sequence ID" value="HAB4789487.1"/>
    <property type="molecule type" value="Genomic_DNA"/>
</dbReference>
<evidence type="ECO:0000313" key="37">
    <source>
        <dbReference type="EMBL" id="HAB3683817.1"/>
    </source>
</evidence>
<evidence type="ECO:0000313" key="64">
    <source>
        <dbReference type="EMBL" id="HAE4618090.1"/>
    </source>
</evidence>
<dbReference type="Proteomes" id="UP000839928">
    <property type="component" value="Unassembled WGS sequence"/>
</dbReference>
<evidence type="ECO:0000313" key="38">
    <source>
        <dbReference type="EMBL" id="HAB3746078.1"/>
    </source>
</evidence>
<evidence type="ECO:0000313" key="48">
    <source>
        <dbReference type="EMBL" id="HAB5939618.1"/>
    </source>
</evidence>
<feature type="region of interest" description="Disordered" evidence="1">
    <location>
        <begin position="33"/>
        <end position="63"/>
    </location>
</feature>
<dbReference type="EMBL" id="DAAGZR010000081">
    <property type="protein sequence ID" value="HAB5213252.1"/>
    <property type="molecule type" value="Genomic_DNA"/>
</dbReference>
<dbReference type="EMBL" id="DAASXW010000004">
    <property type="protein sequence ID" value="HAE7503522.1"/>
    <property type="molecule type" value="Genomic_DNA"/>
</dbReference>
<reference evidence="3" key="6">
    <citation type="submission" date="2019-06" db="EMBL/GenBank/DDBJ databases">
        <authorList>
            <person name="Ashton P.M."/>
            <person name="Dallman T."/>
            <person name="Nair S."/>
            <person name="De Pinna E."/>
            <person name="Peters T."/>
            <person name="Grant K."/>
        </authorList>
    </citation>
    <scope>NUCLEOTIDE SEQUENCE</scope>
    <source>
        <strain evidence="10">152447</strain>
        <strain evidence="12">178634</strain>
        <strain evidence="7">178666</strain>
        <strain evidence="4">208936</strain>
        <strain evidence="2">240168</strain>
        <strain evidence="9">250819</strain>
        <strain evidence="24">344039</strain>
        <strain evidence="27">352129</strain>
        <strain evidence="17">365830</strain>
        <strain evidence="25">369915</strain>
        <strain evidence="8">423873</strain>
        <strain evidence="5">428140</strain>
        <strain evidence="11">488730</strain>
        <strain evidence="6">535271</strain>
        <strain evidence="15">676364</strain>
        <strain evidence="16">689000</strain>
        <strain evidence="3">741041</strain>
    </source>
</reference>
<evidence type="ECO:0000313" key="45">
    <source>
        <dbReference type="EMBL" id="HAB5385863.1"/>
    </source>
</evidence>
<evidence type="ECO:0000313" key="60">
    <source>
        <dbReference type="EMBL" id="HAE1458927.1"/>
    </source>
</evidence>
<evidence type="ECO:0000313" key="47">
    <source>
        <dbReference type="EMBL" id="HAB5768862.1"/>
    </source>
</evidence>
<dbReference type="EMBL" id="DAAMIM010000011">
    <property type="protein sequence ID" value="HAC6811211.1"/>
    <property type="molecule type" value="Genomic_DNA"/>
</dbReference>
<dbReference type="EMBL" id="DAAFWQ010000102">
    <property type="protein sequence ID" value="HAB1827131.1"/>
    <property type="molecule type" value="Genomic_DNA"/>
</dbReference>
<dbReference type="EMBL" id="DAATOG010000001">
    <property type="protein sequence ID" value="HAE9390968.1"/>
    <property type="molecule type" value="Genomic_DNA"/>
</dbReference>
<evidence type="ECO:0000313" key="22">
    <source>
        <dbReference type="EMBL" id="EDG5620782.1"/>
    </source>
</evidence>
<dbReference type="EMBL" id="AAGUFA010000001">
    <property type="protein sequence ID" value="EBS0215285.1"/>
    <property type="molecule type" value="Genomic_DNA"/>
</dbReference>
<dbReference type="EMBL" id="DAAFXG010000003">
    <property type="protein sequence ID" value="HAB1882483.1"/>
    <property type="molecule type" value="Genomic_DNA"/>
</dbReference>
<dbReference type="EMBL" id="QDOG01000023">
    <property type="protein sequence ID" value="PVL87148.1"/>
    <property type="molecule type" value="Genomic_DNA"/>
</dbReference>
<evidence type="ECO:0000313" key="35">
    <source>
        <dbReference type="EMBL" id="HAB2369611.1"/>
    </source>
</evidence>
<evidence type="ECO:0000313" key="65">
    <source>
        <dbReference type="EMBL" id="HAE5975508.1"/>
    </source>
</evidence>
<protein>
    <submittedName>
        <fullName evidence="76">Uncharacterized protein</fullName>
    </submittedName>
</protein>
<evidence type="ECO:0000313" key="9">
    <source>
        <dbReference type="EMBL" id="EBU7987127.1"/>
    </source>
</evidence>
<evidence type="ECO:0000313" key="49">
    <source>
        <dbReference type="EMBL" id="HAB6236357.1"/>
    </source>
</evidence>
<dbReference type="EMBL" id="AAKNHU010000024">
    <property type="protein sequence ID" value="ECT6085373.1"/>
    <property type="molecule type" value="Genomic_DNA"/>
</dbReference>
<dbReference type="EMBL" id="DAAUAP010000088">
    <property type="protein sequence ID" value="HAF0892789.1"/>
    <property type="molecule type" value="Genomic_DNA"/>
</dbReference>
<dbReference type="EMBL" id="AAGTMP010000029">
    <property type="protein sequence ID" value="EBR8144030.1"/>
    <property type="molecule type" value="Genomic_DNA"/>
</dbReference>
<evidence type="ECO:0000313" key="69">
    <source>
        <dbReference type="EMBL" id="HAE9390968.1"/>
    </source>
</evidence>
<evidence type="ECO:0000313" key="17">
    <source>
        <dbReference type="EMBL" id="ECB6379955.1"/>
    </source>
</evidence>
<evidence type="ECO:0000313" key="31">
    <source>
        <dbReference type="EMBL" id="HAB1802428.1"/>
    </source>
</evidence>
<dbReference type="EMBL" id="AAHRZG010000002">
    <property type="protein sequence ID" value="EBZ7016583.1"/>
    <property type="molecule type" value="Genomic_DNA"/>
</dbReference>
<dbReference type="EMBL" id="AAHORV010000031">
    <property type="protein sequence ID" value="EBY6739294.1"/>
    <property type="molecule type" value="Genomic_DNA"/>
</dbReference>
<dbReference type="EMBL" id="DAAFPI010000044">
    <property type="protein sequence ID" value="HAB1023144.1"/>
    <property type="molecule type" value="Genomic_DNA"/>
</dbReference>
<dbReference type="EMBL" id="AAKRAK010000002">
    <property type="protein sequence ID" value="ECU7931181.1"/>
    <property type="molecule type" value="Genomic_DNA"/>
</dbReference>
<dbReference type="EMBL" id="AAHMZR010000022">
    <property type="protein sequence ID" value="EBY0576612.1"/>
    <property type="molecule type" value="Genomic_DNA"/>
</dbReference>
<evidence type="ECO:0000313" key="4">
    <source>
        <dbReference type="EMBL" id="EBQ8900542.1"/>
    </source>
</evidence>
<evidence type="ECO:0000313" key="32">
    <source>
        <dbReference type="EMBL" id="HAB1827131.1"/>
    </source>
</evidence>
<dbReference type="EMBL" id="AAMIOU010000074">
    <property type="protein sequence ID" value="EDH7247719.1"/>
    <property type="molecule type" value="Genomic_DNA"/>
</dbReference>
<evidence type="ECO:0000313" key="18">
    <source>
        <dbReference type="EMBL" id="ECT6085373.1"/>
    </source>
</evidence>
<dbReference type="EMBL" id="DAARAJ010000036">
    <property type="protein sequence ID" value="HAE1642374.1"/>
    <property type="molecule type" value="Genomic_DNA"/>
</dbReference>
<evidence type="ECO:0000313" key="68">
    <source>
        <dbReference type="EMBL" id="HAE7559638.1"/>
    </source>
</evidence>
<evidence type="ECO:0000313" key="33">
    <source>
        <dbReference type="EMBL" id="HAB1882483.1"/>
    </source>
</evidence>
<dbReference type="EMBL" id="AAFIKO010000030">
    <property type="protein sequence ID" value="EBG3095314.1"/>
    <property type="molecule type" value="Genomic_DNA"/>
</dbReference>
<evidence type="ECO:0000313" key="77">
    <source>
        <dbReference type="Proteomes" id="UP000245147"/>
    </source>
</evidence>
<dbReference type="EMBL" id="DAAWDN010000100">
    <property type="protein sequence ID" value="HAF7548817.1"/>
    <property type="molecule type" value="Genomic_DNA"/>
</dbReference>
<evidence type="ECO:0000313" key="61">
    <source>
        <dbReference type="EMBL" id="HAE1606415.1"/>
    </source>
</evidence>
<evidence type="ECO:0000313" key="73">
    <source>
        <dbReference type="EMBL" id="HAF7241851.1"/>
    </source>
</evidence>
<evidence type="ECO:0000313" key="53">
    <source>
        <dbReference type="EMBL" id="HAE0112322.1"/>
    </source>
</evidence>